<sequence length="77" mass="9423">MFVQSKIRAEVLIYEKEQLKVIRENCIHGDMKSKTRQEIFEQFHKGTIWILIFTDMMIREIDLKMLNYLLIMIFQNQ</sequence>
<evidence type="ECO:0000259" key="1">
    <source>
        <dbReference type="Pfam" id="PF00271"/>
    </source>
</evidence>
<feature type="domain" description="Helicase C-terminal" evidence="1">
    <location>
        <begin position="2"/>
        <end position="72"/>
    </location>
</feature>
<evidence type="ECO:0000313" key="2">
    <source>
        <dbReference type="EMBL" id="CAD8094092.1"/>
    </source>
</evidence>
<protein>
    <recommendedName>
        <fullName evidence="1">Helicase C-terminal domain-containing protein</fullName>
    </recommendedName>
</protein>
<keyword evidence="3" id="KW-1185">Reference proteome</keyword>
<dbReference type="AlphaFoldDB" id="A0A8S1NPA3"/>
<reference evidence="2" key="1">
    <citation type="submission" date="2021-01" db="EMBL/GenBank/DDBJ databases">
        <authorList>
            <consortium name="Genoscope - CEA"/>
            <person name="William W."/>
        </authorList>
    </citation>
    <scope>NUCLEOTIDE SEQUENCE</scope>
</reference>
<accession>A0A8S1NPA3</accession>
<name>A0A8S1NPA3_9CILI</name>
<dbReference type="InterPro" id="IPR001650">
    <property type="entry name" value="Helicase_C-like"/>
</dbReference>
<dbReference type="Proteomes" id="UP000692954">
    <property type="component" value="Unassembled WGS sequence"/>
</dbReference>
<comment type="caution">
    <text evidence="2">The sequence shown here is derived from an EMBL/GenBank/DDBJ whole genome shotgun (WGS) entry which is preliminary data.</text>
</comment>
<organism evidence="2 3">
    <name type="scientific">Paramecium sonneborni</name>
    <dbReference type="NCBI Taxonomy" id="65129"/>
    <lineage>
        <taxon>Eukaryota</taxon>
        <taxon>Sar</taxon>
        <taxon>Alveolata</taxon>
        <taxon>Ciliophora</taxon>
        <taxon>Intramacronucleata</taxon>
        <taxon>Oligohymenophorea</taxon>
        <taxon>Peniculida</taxon>
        <taxon>Parameciidae</taxon>
        <taxon>Paramecium</taxon>
    </lineage>
</organism>
<dbReference type="OrthoDB" id="10504294at2759"/>
<dbReference type="EMBL" id="CAJJDN010000062">
    <property type="protein sequence ID" value="CAD8094092.1"/>
    <property type="molecule type" value="Genomic_DNA"/>
</dbReference>
<gene>
    <name evidence="2" type="ORF">PSON_ATCC_30995.1.T0620005</name>
</gene>
<proteinExistence type="predicted"/>
<evidence type="ECO:0000313" key="3">
    <source>
        <dbReference type="Proteomes" id="UP000692954"/>
    </source>
</evidence>
<dbReference type="Pfam" id="PF00271">
    <property type="entry name" value="Helicase_C"/>
    <property type="match status" value="1"/>
</dbReference>